<sequence length="169" mass="18329">MAAHEGPPLHFKLYTKDDDVNYMRWKCLSKKEAHRVLYGIYAKLLKRSGLHDALWMDCARPEEGDPSSSSGPDTTSDFLGARASAANSRPPNPLGDEPLYGSGSPVVAGALETDEEEEAIAGMQSLGAANPATVKSKRPMDHKSSFESEEIRNGKPYSVKIRVANIPDG</sequence>
<gene>
    <name evidence="2" type="ORF">R1sor_014188</name>
</gene>
<evidence type="ECO:0000313" key="3">
    <source>
        <dbReference type="Proteomes" id="UP001633002"/>
    </source>
</evidence>
<protein>
    <submittedName>
        <fullName evidence="2">Uncharacterized protein</fullName>
    </submittedName>
</protein>
<reference evidence="2 3" key="1">
    <citation type="submission" date="2024-09" db="EMBL/GenBank/DDBJ databases">
        <title>Chromosome-scale assembly of Riccia sorocarpa.</title>
        <authorList>
            <person name="Paukszto L."/>
        </authorList>
    </citation>
    <scope>NUCLEOTIDE SEQUENCE [LARGE SCALE GENOMIC DNA]</scope>
    <source>
        <strain evidence="2">LP-2024</strain>
        <tissue evidence="2">Aerial parts of the thallus</tissue>
    </source>
</reference>
<dbReference type="AlphaFoldDB" id="A0ABD3HCJ7"/>
<accession>A0ABD3HCJ7</accession>
<evidence type="ECO:0000313" key="2">
    <source>
        <dbReference type="EMBL" id="KAL3687879.1"/>
    </source>
</evidence>
<keyword evidence="3" id="KW-1185">Reference proteome</keyword>
<dbReference type="EMBL" id="JBJQOH010000004">
    <property type="protein sequence ID" value="KAL3687879.1"/>
    <property type="molecule type" value="Genomic_DNA"/>
</dbReference>
<comment type="caution">
    <text evidence="2">The sequence shown here is derived from an EMBL/GenBank/DDBJ whole genome shotgun (WGS) entry which is preliminary data.</text>
</comment>
<feature type="region of interest" description="Disordered" evidence="1">
    <location>
        <begin position="61"/>
        <end position="152"/>
    </location>
</feature>
<organism evidence="2 3">
    <name type="scientific">Riccia sorocarpa</name>
    <dbReference type="NCBI Taxonomy" id="122646"/>
    <lineage>
        <taxon>Eukaryota</taxon>
        <taxon>Viridiplantae</taxon>
        <taxon>Streptophyta</taxon>
        <taxon>Embryophyta</taxon>
        <taxon>Marchantiophyta</taxon>
        <taxon>Marchantiopsida</taxon>
        <taxon>Marchantiidae</taxon>
        <taxon>Marchantiales</taxon>
        <taxon>Ricciaceae</taxon>
        <taxon>Riccia</taxon>
    </lineage>
</organism>
<dbReference type="Proteomes" id="UP001633002">
    <property type="component" value="Unassembled WGS sequence"/>
</dbReference>
<evidence type="ECO:0000256" key="1">
    <source>
        <dbReference type="SAM" id="MobiDB-lite"/>
    </source>
</evidence>
<feature type="compositionally biased region" description="Basic and acidic residues" evidence="1">
    <location>
        <begin position="138"/>
        <end position="152"/>
    </location>
</feature>
<name>A0ABD3HCJ7_9MARC</name>
<proteinExistence type="predicted"/>
<feature type="compositionally biased region" description="Low complexity" evidence="1">
    <location>
        <begin position="66"/>
        <end position="77"/>
    </location>
</feature>